<evidence type="ECO:0000313" key="3">
    <source>
        <dbReference type="EMBL" id="OBF99920.1"/>
    </source>
</evidence>
<evidence type="ECO:0000256" key="1">
    <source>
        <dbReference type="SAM" id="MobiDB-lite"/>
    </source>
</evidence>
<sequence>MTGPKPDPREVETRPISVAELLAKNGTIGSPPVTGRRRRRRGNADAVTVAELTGEIPIIRDADGPPEPEAAAEPSADSSETSDDEPSGGLLLGPAPGFVEEDRPATGPRPAERVEFAARSVPEPRWPKSPPPPPPRGNGPQQSSYPRPMRRSTPPAAENGRPAAESAAGPTGSGAERMRPDPVDTYTDIEVDVMDPEVRDPDLSVGDSAYVRSVLSTSGGTDRSVRSDFGADADDRSGAADVTDPVEADAAPTEPVEEYVGRPGLVGGALVVLQSVLAVAFGGGLFIAFDQLWRWNSILALVLTVLVTLGLVAAVQAVRKTVDIVSTLIAVAVGLLVTLGPLALHAN</sequence>
<dbReference type="AlphaFoldDB" id="A0A1A2DYV8"/>
<evidence type="ECO:0008006" key="5">
    <source>
        <dbReference type="Google" id="ProtNLM"/>
    </source>
</evidence>
<gene>
    <name evidence="3" type="ORF">A5771_18725</name>
</gene>
<feature type="compositionally biased region" description="Basic and acidic residues" evidence="1">
    <location>
        <begin position="100"/>
        <end position="116"/>
    </location>
</feature>
<name>A0A1A2DYV8_MYCSD</name>
<keyword evidence="2" id="KW-0472">Membrane</keyword>
<feature type="compositionally biased region" description="Basic and acidic residues" evidence="1">
    <location>
        <begin position="1"/>
        <end position="13"/>
    </location>
</feature>
<evidence type="ECO:0000256" key="2">
    <source>
        <dbReference type="SAM" id="Phobius"/>
    </source>
</evidence>
<accession>A0A1A2DYV8</accession>
<dbReference type="OrthoDB" id="4764613at2"/>
<feature type="region of interest" description="Disordered" evidence="1">
    <location>
        <begin position="1"/>
        <end position="182"/>
    </location>
</feature>
<feature type="compositionally biased region" description="Low complexity" evidence="1">
    <location>
        <begin position="69"/>
        <end position="79"/>
    </location>
</feature>
<dbReference type="RefSeq" id="WP_064857040.1">
    <property type="nucleotide sequence ID" value="NZ_LZIM01000097.1"/>
</dbReference>
<feature type="transmembrane region" description="Helical" evidence="2">
    <location>
        <begin position="324"/>
        <end position="344"/>
    </location>
</feature>
<dbReference type="Proteomes" id="UP000093985">
    <property type="component" value="Unassembled WGS sequence"/>
</dbReference>
<feature type="transmembrane region" description="Helical" evidence="2">
    <location>
        <begin position="265"/>
        <end position="289"/>
    </location>
</feature>
<feature type="compositionally biased region" description="Pro residues" evidence="1">
    <location>
        <begin position="127"/>
        <end position="137"/>
    </location>
</feature>
<keyword evidence="2" id="KW-0812">Transmembrane</keyword>
<comment type="caution">
    <text evidence="3">The sequence shown here is derived from an EMBL/GenBank/DDBJ whole genome shotgun (WGS) entry which is preliminary data.</text>
</comment>
<reference evidence="4" key="1">
    <citation type="submission" date="2016-06" db="EMBL/GenBank/DDBJ databases">
        <authorList>
            <person name="Sutton G."/>
            <person name="Brinkac L."/>
            <person name="Sanka R."/>
            <person name="Adams M."/>
            <person name="Lau E."/>
            <person name="Mehaffy C."/>
            <person name="Tameris M."/>
            <person name="Hatherill M."/>
            <person name="Hanekom W."/>
            <person name="Mahomed H."/>
            <person name="Mcshane H."/>
        </authorList>
    </citation>
    <scope>NUCLEOTIDE SEQUENCE [LARGE SCALE GENOMIC DNA]</scope>
    <source>
        <strain evidence="4">852014-51077_SCH5608930-a</strain>
    </source>
</reference>
<keyword evidence="2" id="KW-1133">Transmembrane helix</keyword>
<feature type="transmembrane region" description="Helical" evidence="2">
    <location>
        <begin position="298"/>
        <end position="318"/>
    </location>
</feature>
<organism evidence="3 4">
    <name type="scientific">Mycolicibacter sinensis (strain JDM601)</name>
    <name type="common">Mycobacterium sinense</name>
    <dbReference type="NCBI Taxonomy" id="875328"/>
    <lineage>
        <taxon>Bacteria</taxon>
        <taxon>Bacillati</taxon>
        <taxon>Actinomycetota</taxon>
        <taxon>Actinomycetes</taxon>
        <taxon>Mycobacteriales</taxon>
        <taxon>Mycobacteriaceae</taxon>
        <taxon>Mycolicibacter</taxon>
    </lineage>
</organism>
<evidence type="ECO:0000313" key="4">
    <source>
        <dbReference type="Proteomes" id="UP000093985"/>
    </source>
</evidence>
<proteinExistence type="predicted"/>
<dbReference type="EMBL" id="LZIN01000103">
    <property type="protein sequence ID" value="OBF99920.1"/>
    <property type="molecule type" value="Genomic_DNA"/>
</dbReference>
<protein>
    <recommendedName>
        <fullName evidence="5">Transmembrane protein</fullName>
    </recommendedName>
</protein>
<feature type="region of interest" description="Disordered" evidence="1">
    <location>
        <begin position="216"/>
        <end position="253"/>
    </location>
</feature>